<evidence type="ECO:0000259" key="1">
    <source>
        <dbReference type="Pfam" id="PF01551"/>
    </source>
</evidence>
<proteinExistence type="predicted"/>
<dbReference type="InterPro" id="IPR016047">
    <property type="entry name" value="M23ase_b-sheet_dom"/>
</dbReference>
<dbReference type="Pfam" id="PF01551">
    <property type="entry name" value="Peptidase_M23"/>
    <property type="match status" value="1"/>
</dbReference>
<feature type="non-terminal residue" evidence="2">
    <location>
        <position position="97"/>
    </location>
</feature>
<organism evidence="2">
    <name type="scientific">uncultured Streptomyces sp</name>
    <dbReference type="NCBI Taxonomy" id="174707"/>
    <lineage>
        <taxon>Bacteria</taxon>
        <taxon>Bacillati</taxon>
        <taxon>Actinomycetota</taxon>
        <taxon>Actinomycetes</taxon>
        <taxon>Kitasatosporales</taxon>
        <taxon>Streptomycetaceae</taxon>
        <taxon>Streptomyces</taxon>
        <taxon>environmental samples</taxon>
    </lineage>
</organism>
<dbReference type="InterPro" id="IPR050570">
    <property type="entry name" value="Cell_wall_metabolism_enzyme"/>
</dbReference>
<accession>A0A060C8D0</accession>
<dbReference type="EMBL" id="KF124144">
    <property type="protein sequence ID" value="AIA91459.1"/>
    <property type="molecule type" value="Genomic_DNA"/>
</dbReference>
<protein>
    <submittedName>
        <fullName evidence="2">Peptidase_M23</fullName>
    </submittedName>
</protein>
<evidence type="ECO:0000313" key="2">
    <source>
        <dbReference type="EMBL" id="AIA91459.1"/>
    </source>
</evidence>
<dbReference type="GO" id="GO:0004222">
    <property type="term" value="F:metalloendopeptidase activity"/>
    <property type="evidence" value="ECO:0007669"/>
    <property type="project" value="TreeGrafter"/>
</dbReference>
<sequence>MAAVVTTCDSGERWCNGGYGNEVIVWHDNGYFTRYGHLATVAVMPGQGVTPELALGEMGSTGNSFGTHLHFAVHLDNGNGAWNGDTIDLPIDPFGWA</sequence>
<dbReference type="Gene3D" id="2.70.70.10">
    <property type="entry name" value="Glucose Permease (Domain IIA)"/>
    <property type="match status" value="1"/>
</dbReference>
<reference evidence="2" key="1">
    <citation type="journal article" date="2013" name="Environ. Microbiol.">
        <title>Seasonally variable intestinal metagenomes of the red palm weevil (Rhynchophorus ferrugineus).</title>
        <authorList>
            <person name="Jia S."/>
            <person name="Zhang X."/>
            <person name="Zhang G."/>
            <person name="Yin A."/>
            <person name="Zhang S."/>
            <person name="Li F."/>
            <person name="Wang L."/>
            <person name="Zhao D."/>
            <person name="Yun Q."/>
            <person name="Tala"/>
            <person name="Wang J."/>
            <person name="Sun G."/>
            <person name="Baabdullah M."/>
            <person name="Yu X."/>
            <person name="Hu S."/>
            <person name="Al-Mssallem I.S."/>
            <person name="Yu J."/>
        </authorList>
    </citation>
    <scope>NUCLEOTIDE SEQUENCE</scope>
</reference>
<feature type="domain" description="M23ase beta-sheet core" evidence="1">
    <location>
        <begin position="14"/>
        <end position="76"/>
    </location>
</feature>
<dbReference type="CDD" id="cd12797">
    <property type="entry name" value="M23_peptidase"/>
    <property type="match status" value="1"/>
</dbReference>
<dbReference type="SUPFAM" id="SSF51261">
    <property type="entry name" value="Duplicated hybrid motif"/>
    <property type="match status" value="1"/>
</dbReference>
<dbReference type="InterPro" id="IPR011055">
    <property type="entry name" value="Dup_hybrid_motif"/>
</dbReference>
<dbReference type="PANTHER" id="PTHR21666:SF270">
    <property type="entry name" value="MUREIN HYDROLASE ACTIVATOR ENVC"/>
    <property type="match status" value="1"/>
</dbReference>
<dbReference type="PANTHER" id="PTHR21666">
    <property type="entry name" value="PEPTIDASE-RELATED"/>
    <property type="match status" value="1"/>
</dbReference>
<name>A0A060C8D0_9ACTN</name>
<dbReference type="AlphaFoldDB" id="A0A060C8D0"/>